<dbReference type="InterPro" id="IPR001995">
    <property type="entry name" value="Peptidase_A2_cat"/>
</dbReference>
<dbReference type="Gene3D" id="3.30.70.270">
    <property type="match status" value="2"/>
</dbReference>
<dbReference type="SUPFAM" id="SSF53098">
    <property type="entry name" value="Ribonuclease H-like"/>
    <property type="match status" value="1"/>
</dbReference>
<evidence type="ECO:0000256" key="3">
    <source>
        <dbReference type="ARBA" id="ARBA00022679"/>
    </source>
</evidence>
<evidence type="ECO:0000256" key="1">
    <source>
        <dbReference type="ARBA" id="ARBA00012493"/>
    </source>
</evidence>
<dbReference type="GO" id="GO:0003964">
    <property type="term" value="F:RNA-directed DNA polymerase activity"/>
    <property type="evidence" value="ECO:0007669"/>
    <property type="project" value="UniProtKB-EC"/>
</dbReference>
<keyword evidence="4" id="KW-0548">Nucleotidyltransferase</keyword>
<name>A0A9P1N689_9PELO</name>
<feature type="region of interest" description="Disordered" evidence="12">
    <location>
        <begin position="223"/>
        <end position="272"/>
    </location>
</feature>
<evidence type="ECO:0000256" key="5">
    <source>
        <dbReference type="ARBA" id="ARBA00022722"/>
    </source>
</evidence>
<dbReference type="GO" id="GO:0019899">
    <property type="term" value="F:enzyme binding"/>
    <property type="evidence" value="ECO:0007669"/>
    <property type="project" value="UniProtKB-ARBA"/>
</dbReference>
<dbReference type="InterPro" id="IPR041588">
    <property type="entry name" value="Integrase_H2C2"/>
</dbReference>
<keyword evidence="10" id="KW-0511">Multifunctional enzyme</keyword>
<dbReference type="InterPro" id="IPR012337">
    <property type="entry name" value="RNaseH-like_sf"/>
</dbReference>
<evidence type="ECO:0000259" key="13">
    <source>
        <dbReference type="PROSITE" id="PS50158"/>
    </source>
</evidence>
<dbReference type="SUPFAM" id="SSF57756">
    <property type="entry name" value="Retrovirus zinc finger-like domains"/>
    <property type="match status" value="1"/>
</dbReference>
<dbReference type="Pfam" id="PF17921">
    <property type="entry name" value="Integrase_H2C2"/>
    <property type="match status" value="1"/>
</dbReference>
<evidence type="ECO:0000313" key="18">
    <source>
        <dbReference type="Proteomes" id="UP001152747"/>
    </source>
</evidence>
<protein>
    <recommendedName>
        <fullName evidence="1">RNA-directed DNA polymerase</fullName>
        <ecNumber evidence="1">2.7.7.49</ecNumber>
    </recommendedName>
</protein>
<proteinExistence type="predicted"/>
<feature type="compositionally biased region" description="Basic and acidic residues" evidence="12">
    <location>
        <begin position="263"/>
        <end position="272"/>
    </location>
</feature>
<dbReference type="SUPFAM" id="SSF56672">
    <property type="entry name" value="DNA/RNA polymerases"/>
    <property type="match status" value="1"/>
</dbReference>
<dbReference type="Gene3D" id="4.10.60.10">
    <property type="entry name" value="Zinc finger, CCHC-type"/>
    <property type="match status" value="1"/>
</dbReference>
<dbReference type="GO" id="GO:0004190">
    <property type="term" value="F:aspartic-type endopeptidase activity"/>
    <property type="evidence" value="ECO:0007669"/>
    <property type="project" value="UniProtKB-KW"/>
</dbReference>
<evidence type="ECO:0000259" key="14">
    <source>
        <dbReference type="PROSITE" id="PS50175"/>
    </source>
</evidence>
<evidence type="ECO:0000256" key="9">
    <source>
        <dbReference type="ARBA" id="ARBA00023125"/>
    </source>
</evidence>
<dbReference type="Gene3D" id="3.10.10.10">
    <property type="entry name" value="HIV Type 1 Reverse Transcriptase, subunit A, domain 1"/>
    <property type="match status" value="1"/>
</dbReference>
<dbReference type="InterPro" id="IPR055510">
    <property type="entry name" value="DUF7083"/>
</dbReference>
<keyword evidence="7" id="KW-0255">Endonuclease</keyword>
<organism evidence="17 18">
    <name type="scientific">Caenorhabditis angaria</name>
    <dbReference type="NCBI Taxonomy" id="860376"/>
    <lineage>
        <taxon>Eukaryota</taxon>
        <taxon>Metazoa</taxon>
        <taxon>Ecdysozoa</taxon>
        <taxon>Nematoda</taxon>
        <taxon>Chromadorea</taxon>
        <taxon>Rhabditida</taxon>
        <taxon>Rhabditina</taxon>
        <taxon>Rhabditomorpha</taxon>
        <taxon>Rhabditoidea</taxon>
        <taxon>Rhabditidae</taxon>
        <taxon>Peloderinae</taxon>
        <taxon>Caenorhabditis</taxon>
    </lineage>
</organism>
<dbReference type="InterPro" id="IPR043128">
    <property type="entry name" value="Rev_trsase/Diguanyl_cyclase"/>
</dbReference>
<evidence type="ECO:0000256" key="11">
    <source>
        <dbReference type="PROSITE-ProRule" id="PRU00047"/>
    </source>
</evidence>
<evidence type="ECO:0000259" key="15">
    <source>
        <dbReference type="PROSITE" id="PS50878"/>
    </source>
</evidence>
<dbReference type="CDD" id="cd09274">
    <property type="entry name" value="RNase_HI_RT_Ty3"/>
    <property type="match status" value="1"/>
</dbReference>
<keyword evidence="8" id="KW-0378">Hydrolase</keyword>
<evidence type="ECO:0000256" key="4">
    <source>
        <dbReference type="ARBA" id="ARBA00022695"/>
    </source>
</evidence>
<dbReference type="PANTHER" id="PTHR37984">
    <property type="entry name" value="PROTEIN CBG26694"/>
    <property type="match status" value="1"/>
</dbReference>
<evidence type="ECO:0000256" key="10">
    <source>
        <dbReference type="ARBA" id="ARBA00023268"/>
    </source>
</evidence>
<evidence type="ECO:0000259" key="16">
    <source>
        <dbReference type="PROSITE" id="PS50994"/>
    </source>
</evidence>
<dbReference type="PROSITE" id="PS50878">
    <property type="entry name" value="RT_POL"/>
    <property type="match status" value="1"/>
</dbReference>
<keyword evidence="11" id="KW-0863">Zinc-finger</keyword>
<evidence type="ECO:0000256" key="8">
    <source>
        <dbReference type="ARBA" id="ARBA00022801"/>
    </source>
</evidence>
<dbReference type="PANTHER" id="PTHR37984:SF5">
    <property type="entry name" value="PROTEIN NYNRIN-LIKE"/>
    <property type="match status" value="1"/>
</dbReference>
<accession>A0A9P1N689</accession>
<dbReference type="Pfam" id="PF17919">
    <property type="entry name" value="RT_RNaseH_2"/>
    <property type="match status" value="1"/>
</dbReference>
<keyword evidence="18" id="KW-1185">Reference proteome</keyword>
<feature type="domain" description="Reverse transcriptase" evidence="15">
    <location>
        <begin position="488"/>
        <end position="666"/>
    </location>
</feature>
<dbReference type="Pfam" id="PF00078">
    <property type="entry name" value="RVT_1"/>
    <property type="match status" value="1"/>
</dbReference>
<feature type="region of interest" description="Disordered" evidence="12">
    <location>
        <begin position="35"/>
        <end position="54"/>
    </location>
</feature>
<keyword evidence="6" id="KW-0064">Aspartyl protease</keyword>
<dbReference type="EC" id="2.7.7.49" evidence="1"/>
<dbReference type="SMART" id="SM00343">
    <property type="entry name" value="ZnF_C2HC"/>
    <property type="match status" value="1"/>
</dbReference>
<dbReference type="InterPro" id="IPR041577">
    <property type="entry name" value="RT_RNaseH_2"/>
</dbReference>
<dbReference type="Gene3D" id="3.30.420.10">
    <property type="entry name" value="Ribonuclease H-like superfamily/Ribonuclease H"/>
    <property type="match status" value="1"/>
</dbReference>
<feature type="region of interest" description="Disordered" evidence="12">
    <location>
        <begin position="1400"/>
        <end position="1486"/>
    </location>
</feature>
<reference evidence="17" key="1">
    <citation type="submission" date="2022-11" db="EMBL/GenBank/DDBJ databases">
        <authorList>
            <person name="Kikuchi T."/>
        </authorList>
    </citation>
    <scope>NUCLEOTIDE SEQUENCE</scope>
    <source>
        <strain evidence="17">PS1010</strain>
    </source>
</reference>
<feature type="compositionally biased region" description="Basic and acidic residues" evidence="12">
    <location>
        <begin position="1404"/>
        <end position="1413"/>
    </location>
</feature>
<dbReference type="PROSITE" id="PS50994">
    <property type="entry name" value="INTEGRASE"/>
    <property type="match status" value="1"/>
</dbReference>
<dbReference type="InterPro" id="IPR001878">
    <property type="entry name" value="Znf_CCHC"/>
</dbReference>
<feature type="compositionally biased region" description="Polar residues" evidence="12">
    <location>
        <begin position="228"/>
        <end position="237"/>
    </location>
</feature>
<dbReference type="PROSITE" id="PS50158">
    <property type="entry name" value="ZF_CCHC"/>
    <property type="match status" value="1"/>
</dbReference>
<evidence type="ECO:0000313" key="17">
    <source>
        <dbReference type="EMBL" id="CAI5452725.1"/>
    </source>
</evidence>
<evidence type="ECO:0000256" key="2">
    <source>
        <dbReference type="ARBA" id="ARBA00022670"/>
    </source>
</evidence>
<dbReference type="InterPro" id="IPR050951">
    <property type="entry name" value="Retrovirus_Pol_polyprotein"/>
</dbReference>
<feature type="domain" description="Peptidase A2" evidence="14">
    <location>
        <begin position="328"/>
        <end position="404"/>
    </location>
</feature>
<dbReference type="GO" id="GO:0008270">
    <property type="term" value="F:zinc ion binding"/>
    <property type="evidence" value="ECO:0007669"/>
    <property type="project" value="UniProtKB-KW"/>
</dbReference>
<feature type="compositionally biased region" description="Polar residues" evidence="12">
    <location>
        <begin position="1466"/>
        <end position="1483"/>
    </location>
</feature>
<feature type="region of interest" description="Disordered" evidence="12">
    <location>
        <begin position="1332"/>
        <end position="1371"/>
    </location>
</feature>
<dbReference type="GO" id="GO:0005737">
    <property type="term" value="C:cytoplasm"/>
    <property type="evidence" value="ECO:0007669"/>
    <property type="project" value="UniProtKB-ARBA"/>
</dbReference>
<keyword evidence="11" id="KW-0479">Metal-binding</keyword>
<keyword evidence="9" id="KW-0238">DNA-binding</keyword>
<dbReference type="GO" id="GO:0015074">
    <property type="term" value="P:DNA integration"/>
    <property type="evidence" value="ECO:0007669"/>
    <property type="project" value="InterPro"/>
</dbReference>
<evidence type="ECO:0000256" key="6">
    <source>
        <dbReference type="ARBA" id="ARBA00022750"/>
    </source>
</evidence>
<dbReference type="Gene3D" id="1.10.340.70">
    <property type="match status" value="1"/>
</dbReference>
<dbReference type="InterPro" id="IPR036397">
    <property type="entry name" value="RNaseH_sf"/>
</dbReference>
<dbReference type="InterPro" id="IPR001584">
    <property type="entry name" value="Integrase_cat-core"/>
</dbReference>
<evidence type="ECO:0000256" key="12">
    <source>
        <dbReference type="SAM" id="MobiDB-lite"/>
    </source>
</evidence>
<feature type="compositionally biased region" description="Low complexity" evidence="12">
    <location>
        <begin position="1335"/>
        <end position="1367"/>
    </location>
</feature>
<dbReference type="GO" id="GO:0042575">
    <property type="term" value="C:DNA polymerase complex"/>
    <property type="evidence" value="ECO:0007669"/>
    <property type="project" value="UniProtKB-ARBA"/>
</dbReference>
<keyword evidence="11" id="KW-0862">Zinc</keyword>
<dbReference type="FunFam" id="3.30.70.270:FF:000020">
    <property type="entry name" value="Transposon Tf2-6 polyprotein-like Protein"/>
    <property type="match status" value="1"/>
</dbReference>
<dbReference type="PROSITE" id="PS50175">
    <property type="entry name" value="ASP_PROT_RETROV"/>
    <property type="match status" value="1"/>
</dbReference>
<dbReference type="InterPro" id="IPR000477">
    <property type="entry name" value="RT_dom"/>
</dbReference>
<dbReference type="InterPro" id="IPR036875">
    <property type="entry name" value="Znf_CCHC_sf"/>
</dbReference>
<dbReference type="InterPro" id="IPR021109">
    <property type="entry name" value="Peptidase_aspartic_dom_sf"/>
</dbReference>
<dbReference type="FunFam" id="3.30.420.10:FF:000131">
    <property type="entry name" value="Protein CBG26278"/>
    <property type="match status" value="1"/>
</dbReference>
<dbReference type="InterPro" id="IPR043502">
    <property type="entry name" value="DNA/RNA_pol_sf"/>
</dbReference>
<keyword evidence="2" id="KW-0645">Protease</keyword>
<comment type="caution">
    <text evidence="17">The sequence shown here is derived from an EMBL/GenBank/DDBJ whole genome shotgun (WGS) entry which is preliminary data.</text>
</comment>
<dbReference type="GO" id="GO:0003677">
    <property type="term" value="F:DNA binding"/>
    <property type="evidence" value="ECO:0007669"/>
    <property type="project" value="UniProtKB-KW"/>
</dbReference>
<dbReference type="Proteomes" id="UP001152747">
    <property type="component" value="Unassembled WGS sequence"/>
</dbReference>
<dbReference type="OrthoDB" id="6740708at2759"/>
<dbReference type="EMBL" id="CANHGI010000005">
    <property type="protein sequence ID" value="CAI5452725.1"/>
    <property type="molecule type" value="Genomic_DNA"/>
</dbReference>
<dbReference type="Pfam" id="PF00665">
    <property type="entry name" value="rve"/>
    <property type="match status" value="1"/>
</dbReference>
<feature type="domain" description="Integrase catalytic" evidence="16">
    <location>
        <begin position="1047"/>
        <end position="1198"/>
    </location>
</feature>
<dbReference type="SUPFAM" id="SSF50630">
    <property type="entry name" value="Acid proteases"/>
    <property type="match status" value="1"/>
</dbReference>
<keyword evidence="5" id="KW-0540">Nuclease</keyword>
<dbReference type="GO" id="GO:0006508">
    <property type="term" value="P:proteolysis"/>
    <property type="evidence" value="ECO:0007669"/>
    <property type="project" value="UniProtKB-KW"/>
</dbReference>
<evidence type="ECO:0000256" key="7">
    <source>
        <dbReference type="ARBA" id="ARBA00022759"/>
    </source>
</evidence>
<sequence>MANGQGNADVARIMEQFQQLSEQFRATLEVVTNQQRASAGGDSRGESHRVNSLSNRTPKFEFNLEDGRTFEKYWSRYGNIFEKSEASEESKCQVLLGKLEDDVYDQLAASVSPKHPSELEFDEIQSLFRKRFECMNLKKVNESPMAFTNRVNETCEKAKLADIEMEDWKCFFFIRGLEEAEDIVMRNHLLDFMDYDKTSEKKTIKDLYEEWMRRLSLKADSEKISNPGKVQQISAQKNPKKPDKGKHSVLHPHSNPQRNFSGRYDRSKSRTRVKRDWSQVECWNCGMMGHISTNCQNAPKAEIQSIEQCNVVNSIRQFLDMEINGKCVNFQLDTGSDLTIINRAEWVKLGSPKLNMVSNRVVCANGSDLDLIGCFDCEVNIKGDLGKGNIHVRENGGNLLGLDILLSSPKMHELLRRMVNVIASQVSDISVELSGKYPAVFEKGLGTCTKEKVSLKLLPEAEPVFRKARPVPYGSLEAASAEIERLLKLGVIKKVSYAKWAAPVVYVKKSNGATRLCADFKTGLNAVLAPNEHPLPRPQDIFAKLNGGVIFSTIDLADAYLQLELDKASSELCVINTHQGLYEYERLSFGLKVAPAIFQNIMDKMLSGLTGCAAYLDDIIVMGRDELEHRKNLLKLFERIAEYGFRVKLEKCRFGQTEIEFLGFKIDANGRRPNPAKTDPIRNMAPPTNVKTLQSFMGMITYYGAFIPEMKVKRGPLDRLIQKDVEWNWGDVEHQAFEELKNTLASDLNLTHYNPDLPIIVAADACDYGIGAVISHRMPDGSEKPIHHATKSLSSAEKNYSQIEKEALGLIFAVKKFHQYLFGRQFLLRTDHKPLLAIFSENRNLPVYSQNRLLRWATILLGYNFQIEYVQTTKFGQADALSRMIQQFPTEEEDRVIASIEETNSEMNVVNECIRKLPLLAHEIANASKNDENISIIMEQLIHGKWPKSKDMEPEMRLYYNKVEQLSILEGCLLVSNRVVIPSVLRSRVIKELHENHPGIERMKRLSRTCVYWPGLDKDIISYVNGCRNCQENRKTTPKAPLEPWPTPDQPWQRIHIDYAGPEFGYYYLVVVDAKTKWPEVKLTKSISASSTVSLLSSIFARNGIPETIVSDNGTQFTSKLFADFCAENGVEHIRTPPFHPQSNGQAERFVDTLKRGLRKLRGEEKVSQEVLDKFLLSYRATPGVDGLSPAEKLMGRKIRTRLDLLHPTKSKSGGRNFDKINMKRLFDKKNGVREKVIKVGDTVFIKKYHQNGFKWEKAVVEKLLGRVICLVRHNGLLRKVHFNQLFLDQSITRESSDSNLWLEKISDIFALPIKNSEISVPRRPSVNHFGNTTSVSISGNNPSSSEIVQSPMPTTLSSSKSSPSSSNCPVAVENVPASLNENCLRPSKIPLPCFFPRSSARADSPKLSEPKHGVNSNSNPRSILKNSPQNSTPNPPAGSHQRRGRSMVKSEAVRRSTRIRRPVRQPSQNAAFPSNPQLSFSDASEKEDVSFGQNIQRYQQLLTERAASQVSLF</sequence>
<dbReference type="FunFam" id="1.10.340.70:FF:000003">
    <property type="entry name" value="Protein CBG25708"/>
    <property type="match status" value="1"/>
</dbReference>
<keyword evidence="3" id="KW-0808">Transferase</keyword>
<feature type="compositionally biased region" description="Polar residues" evidence="12">
    <location>
        <begin position="1415"/>
        <end position="1433"/>
    </location>
</feature>
<dbReference type="CDD" id="cd01647">
    <property type="entry name" value="RT_LTR"/>
    <property type="match status" value="1"/>
</dbReference>
<dbReference type="GO" id="GO:0004519">
    <property type="term" value="F:endonuclease activity"/>
    <property type="evidence" value="ECO:0007669"/>
    <property type="project" value="UniProtKB-KW"/>
</dbReference>
<dbReference type="Pfam" id="PF23309">
    <property type="entry name" value="DUF7083"/>
    <property type="match status" value="1"/>
</dbReference>
<gene>
    <name evidence="17" type="ORF">CAMP_LOCUS15362</name>
</gene>
<feature type="domain" description="CCHC-type" evidence="13">
    <location>
        <begin position="282"/>
        <end position="297"/>
    </location>
</feature>
<dbReference type="Gene3D" id="2.40.70.10">
    <property type="entry name" value="Acid Proteases"/>
    <property type="match status" value="1"/>
</dbReference>